<dbReference type="InterPro" id="IPR046357">
    <property type="entry name" value="PPIase_dom_sf"/>
</dbReference>
<dbReference type="KEGG" id="atq:GH723_13350"/>
<keyword evidence="1" id="KW-0413">Isomerase</keyword>
<dbReference type="Pfam" id="PF00639">
    <property type="entry name" value="Rotamase"/>
    <property type="match status" value="1"/>
</dbReference>
<dbReference type="Gene3D" id="3.10.50.40">
    <property type="match status" value="1"/>
</dbReference>
<dbReference type="AlphaFoldDB" id="A0A5Q2RKJ5"/>
<dbReference type="InterPro" id="IPR027304">
    <property type="entry name" value="Trigger_fact/SurA_dom_sf"/>
</dbReference>
<evidence type="ECO:0000313" key="6">
    <source>
        <dbReference type="Proteomes" id="UP000334019"/>
    </source>
</evidence>
<feature type="signal peptide" evidence="3">
    <location>
        <begin position="1"/>
        <end position="22"/>
    </location>
</feature>
<gene>
    <name evidence="5" type="ORF">GH723_13350</name>
</gene>
<feature type="region of interest" description="Disordered" evidence="2">
    <location>
        <begin position="334"/>
        <end position="354"/>
    </location>
</feature>
<dbReference type="RefSeq" id="WP_153760110.1">
    <property type="nucleotide sequence ID" value="NZ_CP045851.1"/>
</dbReference>
<evidence type="ECO:0000259" key="4">
    <source>
        <dbReference type="PROSITE" id="PS50198"/>
    </source>
</evidence>
<dbReference type="PANTHER" id="PTHR47245">
    <property type="entry name" value="PEPTIDYLPROLYL ISOMERASE"/>
    <property type="match status" value="1"/>
</dbReference>
<keyword evidence="3" id="KW-0732">Signal</keyword>
<dbReference type="SUPFAM" id="SSF54534">
    <property type="entry name" value="FKBP-like"/>
    <property type="match status" value="1"/>
</dbReference>
<dbReference type="GO" id="GO:0003755">
    <property type="term" value="F:peptidyl-prolyl cis-trans isomerase activity"/>
    <property type="evidence" value="ECO:0007669"/>
    <property type="project" value="UniProtKB-KW"/>
</dbReference>
<feature type="chain" id="PRO_5039488157" description="PpiC domain-containing protein" evidence="3">
    <location>
        <begin position="23"/>
        <end position="354"/>
    </location>
</feature>
<evidence type="ECO:0000256" key="2">
    <source>
        <dbReference type="SAM" id="MobiDB-lite"/>
    </source>
</evidence>
<dbReference type="SUPFAM" id="SSF109998">
    <property type="entry name" value="Triger factor/SurA peptide-binding domain-like"/>
    <property type="match status" value="1"/>
</dbReference>
<reference evidence="5 6" key="1">
    <citation type="submission" date="2019-11" db="EMBL/GenBank/DDBJ databases">
        <authorList>
            <person name="He Y."/>
        </authorList>
    </citation>
    <scope>NUCLEOTIDE SEQUENCE [LARGE SCALE GENOMIC DNA]</scope>
    <source>
        <strain evidence="5 6">SCSIO 58843</strain>
    </source>
</reference>
<dbReference type="InterPro" id="IPR000297">
    <property type="entry name" value="PPIase_PpiC"/>
</dbReference>
<dbReference type="PROSITE" id="PS50198">
    <property type="entry name" value="PPIC_PPIASE_2"/>
    <property type="match status" value="1"/>
</dbReference>
<keyword evidence="1" id="KW-0697">Rotamase</keyword>
<feature type="compositionally biased region" description="Low complexity" evidence="2">
    <location>
        <begin position="336"/>
        <end position="354"/>
    </location>
</feature>
<organism evidence="5 6">
    <name type="scientific">Actinomarinicola tropica</name>
    <dbReference type="NCBI Taxonomy" id="2789776"/>
    <lineage>
        <taxon>Bacteria</taxon>
        <taxon>Bacillati</taxon>
        <taxon>Actinomycetota</taxon>
        <taxon>Acidimicrobiia</taxon>
        <taxon>Acidimicrobiales</taxon>
        <taxon>Iamiaceae</taxon>
        <taxon>Actinomarinicola</taxon>
    </lineage>
</organism>
<dbReference type="PROSITE" id="PS51257">
    <property type="entry name" value="PROKAR_LIPOPROTEIN"/>
    <property type="match status" value="1"/>
</dbReference>
<dbReference type="EMBL" id="CP045851">
    <property type="protein sequence ID" value="QGG96004.1"/>
    <property type="molecule type" value="Genomic_DNA"/>
</dbReference>
<accession>A0A5Q2RKJ5</accession>
<name>A0A5Q2RKJ5_9ACTN</name>
<proteinExistence type="predicted"/>
<dbReference type="Proteomes" id="UP000334019">
    <property type="component" value="Chromosome"/>
</dbReference>
<protein>
    <recommendedName>
        <fullName evidence="4">PpiC domain-containing protein</fullName>
    </recommendedName>
</protein>
<evidence type="ECO:0000256" key="1">
    <source>
        <dbReference type="PROSITE-ProRule" id="PRU00278"/>
    </source>
</evidence>
<evidence type="ECO:0000313" key="5">
    <source>
        <dbReference type="EMBL" id="QGG96004.1"/>
    </source>
</evidence>
<evidence type="ECO:0000256" key="3">
    <source>
        <dbReference type="SAM" id="SignalP"/>
    </source>
</evidence>
<dbReference type="InterPro" id="IPR050245">
    <property type="entry name" value="PrsA_foldase"/>
</dbReference>
<feature type="domain" description="PpiC" evidence="4">
    <location>
        <begin position="193"/>
        <end position="283"/>
    </location>
</feature>
<keyword evidence="6" id="KW-1185">Reference proteome</keyword>
<dbReference type="PANTHER" id="PTHR47245:SF2">
    <property type="entry name" value="PEPTIDYL-PROLYL CIS-TRANS ISOMERASE HP_0175-RELATED"/>
    <property type="match status" value="1"/>
</dbReference>
<sequence length="354" mass="37389">MTRLRPRHLLALAVLPALLLTACGGDGGVAGRPAAVTLNGEAVSDAEFRDLLGHFDEDRDFSEAFGTVNFSVLPGDAEGRLDSAFVAEILELHILFELMGHELDDRGLEVTEADIEEGRTAWTSAIQSATQQGATPEVITSLTEAPEAVVDWYAEGTARARVLSAALEAEVETAEVTDDDVRAFYDDNPQFFEGLVCSSHVLVETEAEAVEVLEQLEGGADIADVAAERSIDPSAATNGGDLGCSDPARFVPPFAAALNEGEVGEYTGPVESEFGFHVILVRARGDIFDEVATDIRAELESQAGPGNALGAWLEEAVSSAEVSISSRYGTWDAEAGEITPPEGPAGETPTLVLE</sequence>